<keyword evidence="2" id="KW-1185">Reference proteome</keyword>
<name>A0A834TYW2_9FABA</name>
<evidence type="ECO:0000313" key="2">
    <source>
        <dbReference type="Proteomes" id="UP000634136"/>
    </source>
</evidence>
<comment type="caution">
    <text evidence="1">The sequence shown here is derived from an EMBL/GenBank/DDBJ whole genome shotgun (WGS) entry which is preliminary data.</text>
</comment>
<reference evidence="1" key="1">
    <citation type="submission" date="2020-09" db="EMBL/GenBank/DDBJ databases">
        <title>Genome-Enabled Discovery of Anthraquinone Biosynthesis in Senna tora.</title>
        <authorList>
            <person name="Kang S.-H."/>
            <person name="Pandey R.P."/>
            <person name="Lee C.-M."/>
            <person name="Sim J.-S."/>
            <person name="Jeong J.-T."/>
            <person name="Choi B.-S."/>
            <person name="Jung M."/>
            <person name="Ginzburg D."/>
            <person name="Zhao K."/>
            <person name="Won S.Y."/>
            <person name="Oh T.-J."/>
            <person name="Yu Y."/>
            <person name="Kim N.-H."/>
            <person name="Lee O.R."/>
            <person name="Lee T.-H."/>
            <person name="Bashyal P."/>
            <person name="Kim T.-S."/>
            <person name="Lee W.-H."/>
            <person name="Kawkins C."/>
            <person name="Kim C.-K."/>
            <person name="Kim J.S."/>
            <person name="Ahn B.O."/>
            <person name="Rhee S.Y."/>
            <person name="Sohng J.K."/>
        </authorList>
    </citation>
    <scope>NUCLEOTIDE SEQUENCE</scope>
    <source>
        <tissue evidence="1">Leaf</tissue>
    </source>
</reference>
<accession>A0A834TYW2</accession>
<evidence type="ECO:0008006" key="3">
    <source>
        <dbReference type="Google" id="ProtNLM"/>
    </source>
</evidence>
<dbReference type="AlphaFoldDB" id="A0A834TYW2"/>
<dbReference type="PANTHER" id="PTHR32166:SF121">
    <property type="entry name" value="DUF659 DOMAIN-CONTAINING PROTEIN"/>
    <property type="match status" value="1"/>
</dbReference>
<dbReference type="PANTHER" id="PTHR32166">
    <property type="entry name" value="OSJNBA0013A04.12 PROTEIN"/>
    <property type="match status" value="1"/>
</dbReference>
<dbReference type="OrthoDB" id="1300625at2759"/>
<sequence>MLFNLFFEVIEWVGPSNVFHIVTDNVANYVAAGVASRASKVTIFVYNHMTLLAWLRKKEGWKEIVRPGVTRFATTFITLKIIHDHKHHLQKESCPLL</sequence>
<proteinExistence type="predicted"/>
<protein>
    <recommendedName>
        <fullName evidence="3">DUF659 domain-containing protein</fullName>
    </recommendedName>
</protein>
<organism evidence="1 2">
    <name type="scientific">Senna tora</name>
    <dbReference type="NCBI Taxonomy" id="362788"/>
    <lineage>
        <taxon>Eukaryota</taxon>
        <taxon>Viridiplantae</taxon>
        <taxon>Streptophyta</taxon>
        <taxon>Embryophyta</taxon>
        <taxon>Tracheophyta</taxon>
        <taxon>Spermatophyta</taxon>
        <taxon>Magnoliopsida</taxon>
        <taxon>eudicotyledons</taxon>
        <taxon>Gunneridae</taxon>
        <taxon>Pentapetalae</taxon>
        <taxon>rosids</taxon>
        <taxon>fabids</taxon>
        <taxon>Fabales</taxon>
        <taxon>Fabaceae</taxon>
        <taxon>Caesalpinioideae</taxon>
        <taxon>Cassia clade</taxon>
        <taxon>Senna</taxon>
    </lineage>
</organism>
<dbReference type="Proteomes" id="UP000634136">
    <property type="component" value="Unassembled WGS sequence"/>
</dbReference>
<gene>
    <name evidence="1" type="ORF">G2W53_017648</name>
</gene>
<dbReference type="EMBL" id="JAAIUW010000006">
    <property type="protein sequence ID" value="KAF7826484.1"/>
    <property type="molecule type" value="Genomic_DNA"/>
</dbReference>
<evidence type="ECO:0000313" key="1">
    <source>
        <dbReference type="EMBL" id="KAF7826484.1"/>
    </source>
</evidence>